<comment type="caution">
    <text evidence="10">The sequence shown here is derived from an EMBL/GenBank/DDBJ whole genome shotgun (WGS) entry which is preliminary data.</text>
</comment>
<dbReference type="PROSITE" id="PS00211">
    <property type="entry name" value="ABC_TRANSPORTER_1"/>
    <property type="match status" value="1"/>
</dbReference>
<sequence length="531" mass="60516">MVEILHFKDYCFQYNNSQKLSLDKINFSLFQGDFVMIIGATGSGKSTLLKQFLPGLATGKVINGNLTKSVSNDKFAYVSQFVDNQIIMETPRDDLKFVLDNQGCTNNEIQLRITEVASFLGIIELLDKKITNLSGGQKQLINLAGALVLKPQVLLLDEPTAQLDPITSEKLLQMVRKVNQEFNMTIILVEHELEQAVQYANRLLVMEQGQILVDQPIEKGLQSIFDNLSYRNYLPQTDRLVLECNLLVDNRLPLDNRTLSRIVQQRKLDLEQVKYNESFDPGKIIFQVKNLNYRFEFNGRNIIDNVSFNLQQGGSYCIVGPNGTGKTTLLKTITQQLKKQSGKILFDGHKLKSDFSQHVFVLPQDPATIFMKDTVRAELNFQLEQNSSEYSLNEILDQFSLTKLVDTNPYDLSGGQQEFLALALGFIKNPEILFLDEPTKGLDPNKRYELGLMVKKFQKNGGTILTNSHDLLFAAEYFDRIAMMFDGKISEFTSPREFFCNKFFYTTEINKAVRDSFPMALTWKDIKKSES</sequence>
<evidence type="ECO:0000256" key="4">
    <source>
        <dbReference type="ARBA" id="ARBA00022475"/>
    </source>
</evidence>
<gene>
    <name evidence="10" type="ORF">CBP76_10090</name>
</gene>
<organism evidence="10 11">
    <name type="scientific">Companilactobacillus nuruki</name>
    <dbReference type="NCBI Taxonomy" id="1993540"/>
    <lineage>
        <taxon>Bacteria</taxon>
        <taxon>Bacillati</taxon>
        <taxon>Bacillota</taxon>
        <taxon>Bacilli</taxon>
        <taxon>Lactobacillales</taxon>
        <taxon>Lactobacillaceae</taxon>
        <taxon>Companilactobacillus</taxon>
    </lineage>
</organism>
<feature type="domain" description="ABC transporter" evidence="9">
    <location>
        <begin position="5"/>
        <end position="233"/>
    </location>
</feature>
<comment type="subcellular location">
    <subcellularLocation>
        <location evidence="1">Cell membrane</location>
        <topology evidence="1">Peripheral membrane protein</topology>
    </subcellularLocation>
</comment>
<evidence type="ECO:0000259" key="9">
    <source>
        <dbReference type="PROSITE" id="PS50893"/>
    </source>
</evidence>
<dbReference type="SUPFAM" id="SSF52540">
    <property type="entry name" value="P-loop containing nucleoside triphosphate hydrolases"/>
    <property type="match status" value="2"/>
</dbReference>
<reference evidence="10 11" key="1">
    <citation type="submission" date="2017-05" db="EMBL/GenBank/DDBJ databases">
        <title>Lactobacillus nurukis nov., sp. nov., isolated from nuruk.</title>
        <authorList>
            <person name="Kim S.-J."/>
        </authorList>
    </citation>
    <scope>NUCLEOTIDE SEQUENCE [LARGE SCALE GENOMIC DNA]</scope>
    <source>
        <strain evidence="10 11">SYF10-1a</strain>
    </source>
</reference>
<dbReference type="OrthoDB" id="501320at2"/>
<dbReference type="InterPro" id="IPR003439">
    <property type="entry name" value="ABC_transporter-like_ATP-bd"/>
</dbReference>
<keyword evidence="11" id="KW-1185">Reference proteome</keyword>
<evidence type="ECO:0000256" key="2">
    <source>
        <dbReference type="ARBA" id="ARBA00005417"/>
    </source>
</evidence>
<evidence type="ECO:0000256" key="6">
    <source>
        <dbReference type="ARBA" id="ARBA00022840"/>
    </source>
</evidence>
<protein>
    <recommendedName>
        <fullName evidence="9">ABC transporter domain-containing protein</fullName>
    </recommendedName>
</protein>
<keyword evidence="3" id="KW-0813">Transport</keyword>
<dbReference type="CDD" id="cd03225">
    <property type="entry name" value="ABC_cobalt_CbiO_domain1"/>
    <property type="match status" value="2"/>
</dbReference>
<comment type="similarity">
    <text evidence="2">Belongs to the ABC transporter superfamily.</text>
</comment>
<keyword evidence="8" id="KW-0472">Membrane</keyword>
<dbReference type="InterPro" id="IPR003593">
    <property type="entry name" value="AAA+_ATPase"/>
</dbReference>
<proteinExistence type="inferred from homology"/>
<dbReference type="Gene3D" id="3.40.50.300">
    <property type="entry name" value="P-loop containing nucleotide triphosphate hydrolases"/>
    <property type="match status" value="2"/>
</dbReference>
<feature type="domain" description="ABC transporter" evidence="9">
    <location>
        <begin position="286"/>
        <end position="511"/>
    </location>
</feature>
<dbReference type="SMART" id="SM00382">
    <property type="entry name" value="AAA"/>
    <property type="match status" value="2"/>
</dbReference>
<dbReference type="PANTHER" id="PTHR43553">
    <property type="entry name" value="HEAVY METAL TRANSPORTER"/>
    <property type="match status" value="1"/>
</dbReference>
<dbReference type="InterPro" id="IPR027417">
    <property type="entry name" value="P-loop_NTPase"/>
</dbReference>
<dbReference type="InterPro" id="IPR017871">
    <property type="entry name" value="ABC_transporter-like_CS"/>
</dbReference>
<evidence type="ECO:0000256" key="5">
    <source>
        <dbReference type="ARBA" id="ARBA00022741"/>
    </source>
</evidence>
<accession>A0A2N7ASF4</accession>
<keyword evidence="4" id="KW-1003">Cell membrane</keyword>
<dbReference type="InterPro" id="IPR015856">
    <property type="entry name" value="ABC_transpr_CbiO/EcfA_su"/>
</dbReference>
<dbReference type="GO" id="GO:0043190">
    <property type="term" value="C:ATP-binding cassette (ABC) transporter complex"/>
    <property type="evidence" value="ECO:0007669"/>
    <property type="project" value="TreeGrafter"/>
</dbReference>
<keyword evidence="5" id="KW-0547">Nucleotide-binding</keyword>
<dbReference type="AlphaFoldDB" id="A0A2N7ASF4"/>
<dbReference type="Proteomes" id="UP000235649">
    <property type="component" value="Unassembled WGS sequence"/>
</dbReference>
<dbReference type="GO" id="GO:0016887">
    <property type="term" value="F:ATP hydrolysis activity"/>
    <property type="evidence" value="ECO:0007669"/>
    <property type="project" value="InterPro"/>
</dbReference>
<evidence type="ECO:0000313" key="10">
    <source>
        <dbReference type="EMBL" id="PMD68280.1"/>
    </source>
</evidence>
<evidence type="ECO:0000256" key="3">
    <source>
        <dbReference type="ARBA" id="ARBA00022448"/>
    </source>
</evidence>
<evidence type="ECO:0000313" key="11">
    <source>
        <dbReference type="Proteomes" id="UP000235649"/>
    </source>
</evidence>
<dbReference type="PANTHER" id="PTHR43553:SF27">
    <property type="entry name" value="ENERGY-COUPLING FACTOR TRANSPORTER ATP-BINDING PROTEIN ECFA2"/>
    <property type="match status" value="1"/>
</dbReference>
<evidence type="ECO:0000256" key="1">
    <source>
        <dbReference type="ARBA" id="ARBA00004202"/>
    </source>
</evidence>
<evidence type="ECO:0000256" key="8">
    <source>
        <dbReference type="ARBA" id="ARBA00023136"/>
    </source>
</evidence>
<dbReference type="InterPro" id="IPR050095">
    <property type="entry name" value="ECF_ABC_transporter_ATP-bd"/>
</dbReference>
<dbReference type="Pfam" id="PF00005">
    <property type="entry name" value="ABC_tran"/>
    <property type="match status" value="2"/>
</dbReference>
<dbReference type="PROSITE" id="PS50893">
    <property type="entry name" value="ABC_TRANSPORTER_2"/>
    <property type="match status" value="2"/>
</dbReference>
<evidence type="ECO:0000256" key="7">
    <source>
        <dbReference type="ARBA" id="ARBA00022967"/>
    </source>
</evidence>
<dbReference type="EMBL" id="NIPR01000045">
    <property type="protein sequence ID" value="PMD68280.1"/>
    <property type="molecule type" value="Genomic_DNA"/>
</dbReference>
<dbReference type="GO" id="GO:0042626">
    <property type="term" value="F:ATPase-coupled transmembrane transporter activity"/>
    <property type="evidence" value="ECO:0007669"/>
    <property type="project" value="TreeGrafter"/>
</dbReference>
<dbReference type="GO" id="GO:0005524">
    <property type="term" value="F:ATP binding"/>
    <property type="evidence" value="ECO:0007669"/>
    <property type="project" value="UniProtKB-KW"/>
</dbReference>
<keyword evidence="6" id="KW-0067">ATP-binding</keyword>
<keyword evidence="7" id="KW-1278">Translocase</keyword>
<name>A0A2N7ASF4_9LACO</name>